<comment type="caution">
    <text evidence="1">The sequence shown here is derived from an EMBL/GenBank/DDBJ whole genome shotgun (WGS) entry which is preliminary data.</text>
</comment>
<evidence type="ECO:0000313" key="2">
    <source>
        <dbReference type="Proteomes" id="UP001314263"/>
    </source>
</evidence>
<name>A0AAV1HQ81_9CHLO</name>
<dbReference type="AlphaFoldDB" id="A0AAV1HQ81"/>
<gene>
    <name evidence="1" type="ORF">CVIRNUC_000407</name>
</gene>
<protein>
    <submittedName>
        <fullName evidence="1">Uncharacterized protein</fullName>
    </submittedName>
</protein>
<reference evidence="1 2" key="1">
    <citation type="submission" date="2023-10" db="EMBL/GenBank/DDBJ databases">
        <authorList>
            <person name="Maclean D."/>
            <person name="Macfadyen A."/>
        </authorList>
    </citation>
    <scope>NUCLEOTIDE SEQUENCE [LARGE SCALE GENOMIC DNA]</scope>
</reference>
<proteinExistence type="predicted"/>
<organism evidence="1 2">
    <name type="scientific">Coccomyxa viridis</name>
    <dbReference type="NCBI Taxonomy" id="1274662"/>
    <lineage>
        <taxon>Eukaryota</taxon>
        <taxon>Viridiplantae</taxon>
        <taxon>Chlorophyta</taxon>
        <taxon>core chlorophytes</taxon>
        <taxon>Trebouxiophyceae</taxon>
        <taxon>Trebouxiophyceae incertae sedis</taxon>
        <taxon>Coccomyxaceae</taxon>
        <taxon>Coccomyxa</taxon>
    </lineage>
</organism>
<dbReference type="EMBL" id="CAUYUE010000001">
    <property type="protein sequence ID" value="CAK0734267.1"/>
    <property type="molecule type" value="Genomic_DNA"/>
</dbReference>
<dbReference type="Proteomes" id="UP001314263">
    <property type="component" value="Unassembled WGS sequence"/>
</dbReference>
<sequence>MLGLRHALLPALRHGSLDGIGKAAERLLSTSRACSSVLWAQGVSDFPENVYVVDPRTVLSPDKGGKLSSVQLELPQALLKQPPHFELGDADDPMSTWIFGERAEIFQYKFLGSVATQSGWVSILSQEAFRQLNSVGSSGQAPQWDAVRSAAEANDGLLTSASPTQEQPFSFVGQILEAGSAGVYSRQEKGAITGLLIATGEEELQTP</sequence>
<keyword evidence="2" id="KW-1185">Reference proteome</keyword>
<accession>A0AAV1HQ81</accession>
<evidence type="ECO:0000313" key="1">
    <source>
        <dbReference type="EMBL" id="CAK0734267.1"/>
    </source>
</evidence>